<dbReference type="Proteomes" id="UP000323337">
    <property type="component" value="Unassembled WGS sequence"/>
</dbReference>
<dbReference type="Pfam" id="PF12686">
    <property type="entry name" value="DUF3800"/>
    <property type="match status" value="1"/>
</dbReference>
<protein>
    <submittedName>
        <fullName evidence="1">DUF3800 domain-containing protein</fullName>
    </submittedName>
</protein>
<dbReference type="EMBL" id="VSIV01000211">
    <property type="protein sequence ID" value="TYB33043.1"/>
    <property type="molecule type" value="Genomic_DNA"/>
</dbReference>
<evidence type="ECO:0000313" key="2">
    <source>
        <dbReference type="Proteomes" id="UP000323337"/>
    </source>
</evidence>
<accession>A0A5D0MN59</accession>
<dbReference type="InterPro" id="IPR024524">
    <property type="entry name" value="DUF3800"/>
</dbReference>
<dbReference type="RefSeq" id="WP_303701447.1">
    <property type="nucleotide sequence ID" value="NZ_VSIV01000211.1"/>
</dbReference>
<reference evidence="1 2" key="1">
    <citation type="submission" date="2019-08" db="EMBL/GenBank/DDBJ databases">
        <title>Genomic characterization of a novel candidate phylum (ARYD3) from a high temperature, high salinity tertiary oil reservoir in north central Oklahoma, USA.</title>
        <authorList>
            <person name="Youssef N.H."/>
            <person name="Yadav A."/>
            <person name="Elshahed M.S."/>
        </authorList>
    </citation>
    <scope>NUCLEOTIDE SEQUENCE [LARGE SCALE GENOMIC DNA]</scope>
    <source>
        <strain evidence="1">ARYD1</strain>
    </source>
</reference>
<dbReference type="AlphaFoldDB" id="A0A5D0MN59"/>
<name>A0A5D0MN59_FLESI</name>
<organism evidence="1 2">
    <name type="scientific">Flexistipes sinusarabici</name>
    <dbReference type="NCBI Taxonomy" id="2352"/>
    <lineage>
        <taxon>Bacteria</taxon>
        <taxon>Pseudomonadati</taxon>
        <taxon>Deferribacterota</taxon>
        <taxon>Deferribacteres</taxon>
        <taxon>Deferribacterales</taxon>
        <taxon>Flexistipitaceae</taxon>
        <taxon>Flexistipes</taxon>
    </lineage>
</organism>
<gene>
    <name evidence="1" type="ORF">FXF49_08380</name>
</gene>
<comment type="caution">
    <text evidence="1">The sequence shown here is derived from an EMBL/GenBank/DDBJ whole genome shotgun (WGS) entry which is preliminary data.</text>
</comment>
<evidence type="ECO:0000313" key="1">
    <source>
        <dbReference type="EMBL" id="TYB33043.1"/>
    </source>
</evidence>
<sequence length="233" mass="27750">MDFEVYCDESRPDLFSSKKSKYRYLMIGSLWIPASQRNFFKNEIESLKNEFGFRGEIKWRKVSDTNIDYYKALIDFFVEQKLDMRFRCIAIDKTLFNNSWHNNDNELGFYKFYYQLLHQWILDFNTYSIFCDIKTNRDSRRLITLKRCLSSSNLSSDIINVQALPSKQVALIQMTDLLLGIAGFRMNKSFEGSLSKKQLVEHFENRINKKKLVPTDKNEDKFNIFRINLQGGW</sequence>
<proteinExistence type="predicted"/>